<dbReference type="OrthoDB" id="10345891at2759"/>
<accession>A0A9P9XX84</accession>
<feature type="compositionally biased region" description="Polar residues" evidence="1">
    <location>
        <begin position="51"/>
        <end position="61"/>
    </location>
</feature>
<gene>
    <name evidence="2" type="ORF">J7T54_008303</name>
</gene>
<dbReference type="GeneID" id="75834774"/>
<name>A0A9P9XX84_9HYPO</name>
<dbReference type="AlphaFoldDB" id="A0A9P9XX84"/>
<sequence length="222" mass="23056">MPSTVHPPTPPASDDETPPRSKPTNSPMQCYNASKRTTGSGSGSSSSSSSRAGPSRQTQADAQMEHQDCTGCLNPLPRDREAVERAHVLESLPDASQSNYSGATAGPGVTQFNNFLVQVQGGGGDHGPDDDLTSMWPFVSSRTERARHMGACKTGVGKQINGPALLISGRASKAPLPTITIPRQTHIDPVMSMGLGAEGMASAVAAEDAAQVNGGFILFQGE</sequence>
<protein>
    <submittedName>
        <fullName evidence="2">Uncharacterized protein</fullName>
    </submittedName>
</protein>
<feature type="compositionally biased region" description="Polar residues" evidence="1">
    <location>
        <begin position="22"/>
        <end position="38"/>
    </location>
</feature>
<organism evidence="2 3">
    <name type="scientific">Emericellopsis cladophorae</name>
    <dbReference type="NCBI Taxonomy" id="2686198"/>
    <lineage>
        <taxon>Eukaryota</taxon>
        <taxon>Fungi</taxon>
        <taxon>Dikarya</taxon>
        <taxon>Ascomycota</taxon>
        <taxon>Pezizomycotina</taxon>
        <taxon>Sordariomycetes</taxon>
        <taxon>Hypocreomycetidae</taxon>
        <taxon>Hypocreales</taxon>
        <taxon>Bionectriaceae</taxon>
        <taxon>Emericellopsis</taxon>
    </lineage>
</organism>
<keyword evidence="3" id="KW-1185">Reference proteome</keyword>
<feature type="compositionally biased region" description="Pro residues" evidence="1">
    <location>
        <begin position="1"/>
        <end position="11"/>
    </location>
</feature>
<dbReference type="RefSeq" id="XP_051359941.1">
    <property type="nucleotide sequence ID" value="XM_051509072.1"/>
</dbReference>
<reference evidence="2" key="1">
    <citation type="journal article" date="2021" name="J Fungi (Basel)">
        <title>Genomic and Metabolomic Analyses of the Marine Fungus Emericellopsis cladophorae: Insights into Saltwater Adaptability Mechanisms and Its Biosynthetic Potential.</title>
        <authorList>
            <person name="Goncalves M.F.M."/>
            <person name="Hilario S."/>
            <person name="Van de Peer Y."/>
            <person name="Esteves A.C."/>
            <person name="Alves A."/>
        </authorList>
    </citation>
    <scope>NUCLEOTIDE SEQUENCE</scope>
    <source>
        <strain evidence="2">MUM 19.33</strain>
    </source>
</reference>
<comment type="caution">
    <text evidence="2">The sequence shown here is derived from an EMBL/GenBank/DDBJ whole genome shotgun (WGS) entry which is preliminary data.</text>
</comment>
<dbReference type="Proteomes" id="UP001055219">
    <property type="component" value="Unassembled WGS sequence"/>
</dbReference>
<proteinExistence type="predicted"/>
<evidence type="ECO:0000313" key="3">
    <source>
        <dbReference type="Proteomes" id="UP001055219"/>
    </source>
</evidence>
<evidence type="ECO:0000256" key="1">
    <source>
        <dbReference type="SAM" id="MobiDB-lite"/>
    </source>
</evidence>
<dbReference type="EMBL" id="JAGIXG020000053">
    <property type="protein sequence ID" value="KAI6779085.1"/>
    <property type="molecule type" value="Genomic_DNA"/>
</dbReference>
<evidence type="ECO:0000313" key="2">
    <source>
        <dbReference type="EMBL" id="KAI6779085.1"/>
    </source>
</evidence>
<reference evidence="2" key="2">
    <citation type="submission" date="2022-07" db="EMBL/GenBank/DDBJ databases">
        <authorList>
            <person name="Goncalves M.F.M."/>
            <person name="Hilario S."/>
            <person name="Van De Peer Y."/>
            <person name="Esteves A.C."/>
            <person name="Alves A."/>
        </authorList>
    </citation>
    <scope>NUCLEOTIDE SEQUENCE</scope>
    <source>
        <strain evidence="2">MUM 19.33</strain>
    </source>
</reference>
<feature type="region of interest" description="Disordered" evidence="1">
    <location>
        <begin position="1"/>
        <end position="76"/>
    </location>
</feature>